<evidence type="ECO:0000313" key="2">
    <source>
        <dbReference type="EMBL" id="CAB4176954.1"/>
    </source>
</evidence>
<organism evidence="2">
    <name type="scientific">uncultured Caudovirales phage</name>
    <dbReference type="NCBI Taxonomy" id="2100421"/>
    <lineage>
        <taxon>Viruses</taxon>
        <taxon>Duplodnaviria</taxon>
        <taxon>Heunggongvirae</taxon>
        <taxon>Uroviricota</taxon>
        <taxon>Caudoviricetes</taxon>
        <taxon>Peduoviridae</taxon>
        <taxon>Maltschvirus</taxon>
        <taxon>Maltschvirus maltsch</taxon>
    </lineage>
</organism>
<evidence type="ECO:0000313" key="6">
    <source>
        <dbReference type="EMBL" id="CAB4222533.1"/>
    </source>
</evidence>
<dbReference type="EMBL" id="LR797518">
    <property type="protein sequence ID" value="CAB4222533.1"/>
    <property type="molecule type" value="Genomic_DNA"/>
</dbReference>
<protein>
    <submittedName>
        <fullName evidence="2">Uncharacterized protein</fullName>
    </submittedName>
</protein>
<evidence type="ECO:0000313" key="1">
    <source>
        <dbReference type="EMBL" id="CAB4170330.1"/>
    </source>
</evidence>
<evidence type="ECO:0000313" key="7">
    <source>
        <dbReference type="EMBL" id="CAB5227673.1"/>
    </source>
</evidence>
<dbReference type="EMBL" id="LR797369">
    <property type="protein sequence ID" value="CAB4211115.1"/>
    <property type="molecule type" value="Genomic_DNA"/>
</dbReference>
<dbReference type="EMBL" id="LR797021">
    <property type="protein sequence ID" value="CAB4182099.1"/>
    <property type="molecule type" value="Genomic_DNA"/>
</dbReference>
<proteinExistence type="predicted"/>
<name>A0A6J5QBF4_9CAUD</name>
<sequence length="64" mass="7300">MKSNIDISPLELETLMKWVETLDPKPHVIRLSAESTGIGIHIRAEIEMGDGEGRFKDITDYESW</sequence>
<evidence type="ECO:0000313" key="3">
    <source>
        <dbReference type="EMBL" id="CAB4182099.1"/>
    </source>
</evidence>
<dbReference type="EMBL" id="LR798378">
    <property type="protein sequence ID" value="CAB5227673.1"/>
    <property type="molecule type" value="Genomic_DNA"/>
</dbReference>
<evidence type="ECO:0000313" key="5">
    <source>
        <dbReference type="EMBL" id="CAB4211115.1"/>
    </source>
</evidence>
<gene>
    <name evidence="3" type="ORF">UFOVP1065_137</name>
    <name evidence="4" type="ORF">UFOVP1198_106</name>
    <name evidence="5" type="ORF">UFOVP1418_98</name>
    <name evidence="7" type="ORF">UFOVP1524_52</name>
    <name evidence="6" type="ORF">UFOVP1651_52</name>
    <name evidence="1" type="ORF">UFOVP908_30</name>
    <name evidence="2" type="ORF">UFOVP990_106</name>
</gene>
<dbReference type="EMBL" id="LR796945">
    <property type="protein sequence ID" value="CAB4176954.1"/>
    <property type="molecule type" value="Genomic_DNA"/>
</dbReference>
<evidence type="ECO:0000313" key="4">
    <source>
        <dbReference type="EMBL" id="CAB4190750.1"/>
    </source>
</evidence>
<dbReference type="EMBL" id="LR796860">
    <property type="protein sequence ID" value="CAB4170330.1"/>
    <property type="molecule type" value="Genomic_DNA"/>
</dbReference>
<dbReference type="EMBL" id="LR797157">
    <property type="protein sequence ID" value="CAB4190750.1"/>
    <property type="molecule type" value="Genomic_DNA"/>
</dbReference>
<accession>A0A6J5QBF4</accession>
<reference evidence="2" key="1">
    <citation type="submission" date="2020-05" db="EMBL/GenBank/DDBJ databases">
        <authorList>
            <person name="Chiriac C."/>
            <person name="Salcher M."/>
            <person name="Ghai R."/>
            <person name="Kavagutti S V."/>
        </authorList>
    </citation>
    <scope>NUCLEOTIDE SEQUENCE</scope>
</reference>